<dbReference type="PANTHER" id="PTHR46704">
    <property type="entry name" value="CXC DOMAIN-CONTAINING PROTEIN-RELATED"/>
    <property type="match status" value="1"/>
</dbReference>
<dbReference type="Proteomes" id="UP001152795">
    <property type="component" value="Unassembled WGS sequence"/>
</dbReference>
<keyword evidence="2" id="KW-1185">Reference proteome</keyword>
<dbReference type="AlphaFoldDB" id="A0A6S7IR64"/>
<comment type="caution">
    <text evidence="1">The sequence shown here is derived from an EMBL/GenBank/DDBJ whole genome shotgun (WGS) entry which is preliminary data.</text>
</comment>
<evidence type="ECO:0000313" key="1">
    <source>
        <dbReference type="EMBL" id="CAB4021755.1"/>
    </source>
</evidence>
<protein>
    <submittedName>
        <fullName evidence="1">Uncharacterized protein</fullName>
    </submittedName>
</protein>
<evidence type="ECO:0000313" key="2">
    <source>
        <dbReference type="Proteomes" id="UP001152795"/>
    </source>
</evidence>
<sequence length="416" mass="46836">MKLKTFAAMKVKKSCTVKDRSLTLKADRHIFARLLVIRGKRDVSLKEVLTYSLGPIPWSLATADGSFVKTVKSKLLDAIEKDVVDSIVDTLPDNCVRIFDGMVIIQQMASLSLARFGEISEYVLKRITSRPGKVIYFVTDQYLDDSLKGSERQRQAASGSIWIHLTRRDQKRPKQFKKYLSDGVNKVDLLRVEEDNVVIGMEESLCSNQEEADTKMFLCCQHAVHRFQNPNICISTVDSDVGILAIYFKQQIHCNMFLEIGSKGKKRILSIQNISEGVGEQMSSALPALHAISGCDSTSAFYGLGKQKVYKIVKSCGRFKETLAQMGDSFDFDTNLFLLVEEMVAQFYGIKGCTSINDALYMKFCTKNKIPEPQQLPPTKDELLLHCQHANYVTCIWKSALTMNTDPPQPEGRGWL</sequence>
<gene>
    <name evidence="1" type="ORF">PACLA_8A060164</name>
</gene>
<reference evidence="1" key="1">
    <citation type="submission" date="2020-04" db="EMBL/GenBank/DDBJ databases">
        <authorList>
            <person name="Alioto T."/>
            <person name="Alioto T."/>
            <person name="Gomez Garrido J."/>
        </authorList>
    </citation>
    <scope>NUCLEOTIDE SEQUENCE</scope>
    <source>
        <strain evidence="1">A484AB</strain>
    </source>
</reference>
<dbReference type="PANTHER" id="PTHR46704:SF9">
    <property type="entry name" value="BHLH DOMAIN-CONTAINING PROTEIN"/>
    <property type="match status" value="1"/>
</dbReference>
<organism evidence="1 2">
    <name type="scientific">Paramuricea clavata</name>
    <name type="common">Red gorgonian</name>
    <name type="synonym">Violescent sea-whip</name>
    <dbReference type="NCBI Taxonomy" id="317549"/>
    <lineage>
        <taxon>Eukaryota</taxon>
        <taxon>Metazoa</taxon>
        <taxon>Cnidaria</taxon>
        <taxon>Anthozoa</taxon>
        <taxon>Octocorallia</taxon>
        <taxon>Malacalcyonacea</taxon>
        <taxon>Plexauridae</taxon>
        <taxon>Paramuricea</taxon>
    </lineage>
</organism>
<dbReference type="OrthoDB" id="6430887at2759"/>
<accession>A0A6S7IR64</accession>
<proteinExistence type="predicted"/>
<dbReference type="EMBL" id="CACRXK020011602">
    <property type="protein sequence ID" value="CAB4021755.1"/>
    <property type="molecule type" value="Genomic_DNA"/>
</dbReference>
<name>A0A6S7IR64_PARCT</name>